<dbReference type="AlphaFoldDB" id="A0A449A8L2"/>
<gene>
    <name evidence="2" type="ORF">NCTC10122_00195</name>
</gene>
<dbReference type="RefSeq" id="WP_129687535.1">
    <property type="nucleotide sequence ID" value="NZ_LR214970.1"/>
</dbReference>
<feature type="transmembrane region" description="Helical" evidence="1">
    <location>
        <begin position="51"/>
        <end position="74"/>
    </location>
</feature>
<evidence type="ECO:0000313" key="3">
    <source>
        <dbReference type="Proteomes" id="UP000290942"/>
    </source>
</evidence>
<dbReference type="EMBL" id="LR214970">
    <property type="protein sequence ID" value="VEU60599.1"/>
    <property type="molecule type" value="Genomic_DNA"/>
</dbReference>
<sequence>MSKETNYLITACLFLGVIGIIQLITLLKNYRDCFARDIQIKEKARNQKPEWKIILSTTILSIFGLWVIISFWLVN</sequence>
<keyword evidence="1" id="KW-0812">Transmembrane</keyword>
<dbReference type="Proteomes" id="UP000290942">
    <property type="component" value="Chromosome"/>
</dbReference>
<feature type="transmembrane region" description="Helical" evidence="1">
    <location>
        <begin position="6"/>
        <end position="30"/>
    </location>
</feature>
<reference evidence="2 3" key="1">
    <citation type="submission" date="2019-01" db="EMBL/GenBank/DDBJ databases">
        <authorList>
            <consortium name="Pathogen Informatics"/>
        </authorList>
    </citation>
    <scope>NUCLEOTIDE SEQUENCE [LARGE SCALE GENOMIC DNA]</scope>
    <source>
        <strain evidence="2 3">NCTC10122</strain>
    </source>
</reference>
<protein>
    <submittedName>
        <fullName evidence="2">Uncharacterized protein</fullName>
    </submittedName>
</protein>
<proteinExistence type="predicted"/>
<accession>A0A449A8L2</accession>
<name>A0A449A8L2_9BACT</name>
<evidence type="ECO:0000313" key="2">
    <source>
        <dbReference type="EMBL" id="VEU60599.1"/>
    </source>
</evidence>
<keyword evidence="1" id="KW-1133">Transmembrane helix</keyword>
<keyword evidence="1" id="KW-0472">Membrane</keyword>
<organism evidence="2 3">
    <name type="scientific">Mycoplasmopsis bovigenitalium</name>
    <dbReference type="NCBI Taxonomy" id="2112"/>
    <lineage>
        <taxon>Bacteria</taxon>
        <taxon>Bacillati</taxon>
        <taxon>Mycoplasmatota</taxon>
        <taxon>Mycoplasmoidales</taxon>
        <taxon>Metamycoplasmataceae</taxon>
        <taxon>Mycoplasmopsis</taxon>
    </lineage>
</organism>
<evidence type="ECO:0000256" key="1">
    <source>
        <dbReference type="SAM" id="Phobius"/>
    </source>
</evidence>